<gene>
    <name evidence="2" type="ORF">RDB_LOCUS152939</name>
</gene>
<evidence type="ECO:0000313" key="2">
    <source>
        <dbReference type="EMBL" id="CAE6500895.1"/>
    </source>
</evidence>
<dbReference type="Proteomes" id="UP000663888">
    <property type="component" value="Unassembled WGS sequence"/>
</dbReference>
<dbReference type="EMBL" id="CAJMWX010001651">
    <property type="protein sequence ID" value="CAE6500895.1"/>
    <property type="molecule type" value="Genomic_DNA"/>
</dbReference>
<dbReference type="AlphaFoldDB" id="A0A8H3HDW8"/>
<feature type="region of interest" description="Disordered" evidence="1">
    <location>
        <begin position="277"/>
        <end position="344"/>
    </location>
</feature>
<comment type="caution">
    <text evidence="2">The sequence shown here is derived from an EMBL/GenBank/DDBJ whole genome shotgun (WGS) entry which is preliminary data.</text>
</comment>
<name>A0A8H3HDW8_9AGAM</name>
<organism evidence="2 3">
    <name type="scientific">Rhizoctonia solani</name>
    <dbReference type="NCBI Taxonomy" id="456999"/>
    <lineage>
        <taxon>Eukaryota</taxon>
        <taxon>Fungi</taxon>
        <taxon>Dikarya</taxon>
        <taxon>Basidiomycota</taxon>
        <taxon>Agaricomycotina</taxon>
        <taxon>Agaricomycetes</taxon>
        <taxon>Cantharellales</taxon>
        <taxon>Ceratobasidiaceae</taxon>
        <taxon>Rhizoctonia</taxon>
    </lineage>
</organism>
<sequence>MATLPHGIGLGPRPPAISCVHPLPRSFEAFSMMASAGSRRGRLVDVFPPGFDSKSSNSRGHYNFYPEQFYRILTENHAPENHVESTVVKSVWYGKQKKAVGHEFMLITVEDKEDGLTNYIVLDRNTSETPSVDQGAITYHSQSSRSVALDTFRVSYNGVEEQLLKECQLLPRKYLEKVEFSSTKPLHLYELATLVYIVSERSPNYSVAAENCYWFAGLIWECMLILHPPLPGEHDDRMTSERGRFAMLRYRPERSEMDEICMAYQEAIKLVEDRLSENRERWPASPNTKVRKGTMFSEDYPGMEVKGPKENIPGTVAAEGDPTLPGDKDPPETRSYSAESIPDL</sequence>
<reference evidence="2" key="1">
    <citation type="submission" date="2021-01" db="EMBL/GenBank/DDBJ databases">
        <authorList>
            <person name="Kaushik A."/>
        </authorList>
    </citation>
    <scope>NUCLEOTIDE SEQUENCE</scope>
    <source>
        <strain evidence="2">AG4-R118</strain>
    </source>
</reference>
<proteinExistence type="predicted"/>
<evidence type="ECO:0000256" key="1">
    <source>
        <dbReference type="SAM" id="MobiDB-lite"/>
    </source>
</evidence>
<feature type="non-terminal residue" evidence="2">
    <location>
        <position position="1"/>
    </location>
</feature>
<evidence type="ECO:0000313" key="3">
    <source>
        <dbReference type="Proteomes" id="UP000663888"/>
    </source>
</evidence>
<protein>
    <submittedName>
        <fullName evidence="2">Uncharacterized protein</fullName>
    </submittedName>
</protein>
<accession>A0A8H3HDW8</accession>